<feature type="compositionally biased region" description="Basic and acidic residues" evidence="5">
    <location>
        <begin position="175"/>
        <end position="184"/>
    </location>
</feature>
<feature type="domain" description="Cytochrome c" evidence="6">
    <location>
        <begin position="67"/>
        <end position="152"/>
    </location>
</feature>
<dbReference type="InterPro" id="IPR009056">
    <property type="entry name" value="Cyt_c-like_dom"/>
</dbReference>
<keyword evidence="3 4" id="KW-0408">Iron</keyword>
<evidence type="ECO:0000256" key="2">
    <source>
        <dbReference type="ARBA" id="ARBA00022723"/>
    </source>
</evidence>
<feature type="compositionally biased region" description="Basic and acidic residues" evidence="5">
    <location>
        <begin position="197"/>
        <end position="212"/>
    </location>
</feature>
<evidence type="ECO:0000259" key="6">
    <source>
        <dbReference type="PROSITE" id="PS51007"/>
    </source>
</evidence>
<evidence type="ECO:0000313" key="8">
    <source>
        <dbReference type="Proteomes" id="UP000199040"/>
    </source>
</evidence>
<dbReference type="Pfam" id="PF13442">
    <property type="entry name" value="Cytochrome_CBB3"/>
    <property type="match status" value="1"/>
</dbReference>
<dbReference type="Gene3D" id="1.10.760.10">
    <property type="entry name" value="Cytochrome c-like domain"/>
    <property type="match status" value="1"/>
</dbReference>
<keyword evidence="2 4" id="KW-0479">Metal-binding</keyword>
<evidence type="ECO:0000256" key="4">
    <source>
        <dbReference type="PROSITE-ProRule" id="PRU00433"/>
    </source>
</evidence>
<feature type="compositionally biased region" description="Basic and acidic residues" evidence="5">
    <location>
        <begin position="263"/>
        <end position="279"/>
    </location>
</feature>
<dbReference type="GO" id="GO:0046872">
    <property type="term" value="F:metal ion binding"/>
    <property type="evidence" value="ECO:0007669"/>
    <property type="project" value="UniProtKB-KW"/>
</dbReference>
<accession>A0A1I3GNM2</accession>
<dbReference type="InterPro" id="IPR036909">
    <property type="entry name" value="Cyt_c-like_dom_sf"/>
</dbReference>
<feature type="region of interest" description="Disordered" evidence="5">
    <location>
        <begin position="162"/>
        <end position="279"/>
    </location>
</feature>
<protein>
    <submittedName>
        <fullName evidence="7">Cytochrome C oxidase, cbb3-type, subunit III</fullName>
    </submittedName>
</protein>
<evidence type="ECO:0000256" key="3">
    <source>
        <dbReference type="ARBA" id="ARBA00023004"/>
    </source>
</evidence>
<dbReference type="Proteomes" id="UP000199040">
    <property type="component" value="Unassembled WGS sequence"/>
</dbReference>
<dbReference type="STRING" id="442341.SAMN04487959_1363"/>
<evidence type="ECO:0000313" key="7">
    <source>
        <dbReference type="EMBL" id="SFI24983.1"/>
    </source>
</evidence>
<evidence type="ECO:0000256" key="5">
    <source>
        <dbReference type="SAM" id="MobiDB-lite"/>
    </source>
</evidence>
<feature type="compositionally biased region" description="Low complexity" evidence="5">
    <location>
        <begin position="185"/>
        <end position="196"/>
    </location>
</feature>
<dbReference type="AlphaFoldDB" id="A0A1I3GNM2"/>
<keyword evidence="8" id="KW-1185">Reference proteome</keyword>
<dbReference type="EMBL" id="FOPY01000036">
    <property type="protein sequence ID" value="SFI24983.1"/>
    <property type="molecule type" value="Genomic_DNA"/>
</dbReference>
<sequence length="279" mass="29864">MRMIYGAVLTLIVLAVGGVAIVYSGAYNVAASDEHTALGKWVMHTTMHNSVKASADDITAPDLNDSSLIKQGASAYDSLCAACHLKPGLEDTVLRAGLNPMPPNLTKQDHWGPEEQFWIIKHGIKMTGMPAWGKTHEDQELWEMVAFLQRLPGLSEQEYRELVQPAGSSTSGQADDGHDHEHGDMNAMMGSSSNAASDDHHGQDDGHDHEHGNMSGMMGAPSKTNDQQGDGHAHDHGDMGGEEKVATPDSQAKASDTTSPASAKEDAEPDDHYADGHTH</sequence>
<keyword evidence="1 4" id="KW-0349">Heme</keyword>
<organism evidence="7 8">
    <name type="scientific">Modicisalibacter xianhensis</name>
    <dbReference type="NCBI Taxonomy" id="442341"/>
    <lineage>
        <taxon>Bacteria</taxon>
        <taxon>Pseudomonadati</taxon>
        <taxon>Pseudomonadota</taxon>
        <taxon>Gammaproteobacteria</taxon>
        <taxon>Oceanospirillales</taxon>
        <taxon>Halomonadaceae</taxon>
        <taxon>Modicisalibacter</taxon>
    </lineage>
</organism>
<evidence type="ECO:0000256" key="1">
    <source>
        <dbReference type="ARBA" id="ARBA00022617"/>
    </source>
</evidence>
<dbReference type="PROSITE" id="PS51007">
    <property type="entry name" value="CYTC"/>
    <property type="match status" value="1"/>
</dbReference>
<feature type="compositionally biased region" description="Polar residues" evidence="5">
    <location>
        <begin position="248"/>
        <end position="261"/>
    </location>
</feature>
<proteinExistence type="predicted"/>
<dbReference type="SUPFAM" id="SSF46626">
    <property type="entry name" value="Cytochrome c"/>
    <property type="match status" value="1"/>
</dbReference>
<gene>
    <name evidence="7" type="ORF">SAMN04487959_1363</name>
</gene>
<dbReference type="GO" id="GO:0020037">
    <property type="term" value="F:heme binding"/>
    <property type="evidence" value="ECO:0007669"/>
    <property type="project" value="InterPro"/>
</dbReference>
<name>A0A1I3GNM2_9GAMM</name>
<feature type="compositionally biased region" description="Basic and acidic residues" evidence="5">
    <location>
        <begin position="229"/>
        <end position="246"/>
    </location>
</feature>
<reference evidence="7 8" key="1">
    <citation type="submission" date="2016-10" db="EMBL/GenBank/DDBJ databases">
        <authorList>
            <person name="de Groot N.N."/>
        </authorList>
    </citation>
    <scope>NUCLEOTIDE SEQUENCE [LARGE SCALE GENOMIC DNA]</scope>
    <source>
        <strain evidence="7 8">CGMCC 1.6848</strain>
    </source>
</reference>
<dbReference type="GO" id="GO:0009055">
    <property type="term" value="F:electron transfer activity"/>
    <property type="evidence" value="ECO:0007669"/>
    <property type="project" value="InterPro"/>
</dbReference>
<dbReference type="RefSeq" id="WP_092850735.1">
    <property type="nucleotide sequence ID" value="NZ_FOPY01000036.1"/>
</dbReference>